<dbReference type="PANTHER" id="PTHR33527">
    <property type="entry name" value="OS07G0274300 PROTEIN"/>
    <property type="match status" value="1"/>
</dbReference>
<evidence type="ECO:0000313" key="2">
    <source>
        <dbReference type="Proteomes" id="UP001154282"/>
    </source>
</evidence>
<evidence type="ECO:0000313" key="1">
    <source>
        <dbReference type="EMBL" id="CAI0415045.1"/>
    </source>
</evidence>
<protein>
    <submittedName>
        <fullName evidence="1">Uncharacterized protein</fullName>
    </submittedName>
</protein>
<dbReference type="EMBL" id="CAMGYJ010000005">
    <property type="protein sequence ID" value="CAI0415045.1"/>
    <property type="molecule type" value="Genomic_DNA"/>
</dbReference>
<organism evidence="1 2">
    <name type="scientific">Linum tenue</name>
    <dbReference type="NCBI Taxonomy" id="586396"/>
    <lineage>
        <taxon>Eukaryota</taxon>
        <taxon>Viridiplantae</taxon>
        <taxon>Streptophyta</taxon>
        <taxon>Embryophyta</taxon>
        <taxon>Tracheophyta</taxon>
        <taxon>Spermatophyta</taxon>
        <taxon>Magnoliopsida</taxon>
        <taxon>eudicotyledons</taxon>
        <taxon>Gunneridae</taxon>
        <taxon>Pentapetalae</taxon>
        <taxon>rosids</taxon>
        <taxon>fabids</taxon>
        <taxon>Malpighiales</taxon>
        <taxon>Linaceae</taxon>
        <taxon>Linum</taxon>
    </lineage>
</organism>
<comment type="caution">
    <text evidence="1">The sequence shown here is derived from an EMBL/GenBank/DDBJ whole genome shotgun (WGS) entry which is preliminary data.</text>
</comment>
<proteinExistence type="predicted"/>
<sequence>MEGLCATQEQLHTFHSIDREVFSRMVINLMRDPAECLIIVAAWLWLEQMGYPNIIVFMPSLSDAVVDLLANEMALALSSLTTTTAALPSFMPGTSALMSRTISADLFHRNRFTAVAGIKSFLTTVCSRAFSDILQSICPLARNGSGQLVIPGFPHPVFGNLTVSSSASRGRNGNVLVPPPTTEVWGWDPNSSGASEDDKTLFLTFSRGFPVTKEEVTELFTRKYGEGSVVSVLMQENVAAAGGGDQQQPLFARMVMRSVVVVDEVLNGERIAKFRINGKHIWARKYERREQAAAPTPPPV</sequence>
<dbReference type="Proteomes" id="UP001154282">
    <property type="component" value="Unassembled WGS sequence"/>
</dbReference>
<reference evidence="1" key="1">
    <citation type="submission" date="2022-08" db="EMBL/GenBank/DDBJ databases">
        <authorList>
            <person name="Gutierrez-Valencia J."/>
        </authorList>
    </citation>
    <scope>NUCLEOTIDE SEQUENCE</scope>
</reference>
<gene>
    <name evidence="1" type="ORF">LITE_LOCUS16490</name>
</gene>
<accession>A0AAV0JZW9</accession>
<dbReference type="PANTHER" id="PTHR33527:SF18">
    <property type="entry name" value="F13O11.17 PROTEIN"/>
    <property type="match status" value="1"/>
</dbReference>
<dbReference type="AlphaFoldDB" id="A0AAV0JZW9"/>
<keyword evidence="2" id="KW-1185">Reference proteome</keyword>
<name>A0AAV0JZW9_9ROSI</name>